<accession>A0ACB0ZA03</accession>
<organism evidence="1 2">
    <name type="scientific">Meloidogyne enterolobii</name>
    <name type="common">Root-knot nematode worm</name>
    <name type="synonym">Meloidogyne mayaguensis</name>
    <dbReference type="NCBI Taxonomy" id="390850"/>
    <lineage>
        <taxon>Eukaryota</taxon>
        <taxon>Metazoa</taxon>
        <taxon>Ecdysozoa</taxon>
        <taxon>Nematoda</taxon>
        <taxon>Chromadorea</taxon>
        <taxon>Rhabditida</taxon>
        <taxon>Tylenchina</taxon>
        <taxon>Tylenchomorpha</taxon>
        <taxon>Tylenchoidea</taxon>
        <taxon>Meloidogynidae</taxon>
        <taxon>Meloidogyninae</taxon>
        <taxon>Meloidogyne</taxon>
    </lineage>
</organism>
<gene>
    <name evidence="1" type="ORF">MENTE1834_LOCUS22205</name>
</gene>
<name>A0ACB0ZA03_MELEN</name>
<protein>
    <submittedName>
        <fullName evidence="1">Uncharacterized protein</fullName>
    </submittedName>
</protein>
<proteinExistence type="predicted"/>
<comment type="caution">
    <text evidence="1">The sequence shown here is derived from an EMBL/GenBank/DDBJ whole genome shotgun (WGS) entry which is preliminary data.</text>
</comment>
<keyword evidence="2" id="KW-1185">Reference proteome</keyword>
<dbReference type="Proteomes" id="UP001497535">
    <property type="component" value="Unassembled WGS sequence"/>
</dbReference>
<sequence>MPDKSIDEQLLARAILDLELKLKHEIRQNSAVKLAKIDKYYQQKENQLMLIEEKVLIFY</sequence>
<evidence type="ECO:0000313" key="1">
    <source>
        <dbReference type="EMBL" id="CAK5075404.1"/>
    </source>
</evidence>
<reference evidence="1" key="1">
    <citation type="submission" date="2023-11" db="EMBL/GenBank/DDBJ databases">
        <authorList>
            <person name="Poullet M."/>
        </authorList>
    </citation>
    <scope>NUCLEOTIDE SEQUENCE</scope>
    <source>
        <strain evidence="1">E1834</strain>
    </source>
</reference>
<evidence type="ECO:0000313" key="2">
    <source>
        <dbReference type="Proteomes" id="UP001497535"/>
    </source>
</evidence>
<dbReference type="EMBL" id="CAVMJV010000028">
    <property type="protein sequence ID" value="CAK5075404.1"/>
    <property type="molecule type" value="Genomic_DNA"/>
</dbReference>